<evidence type="ECO:0000313" key="3">
    <source>
        <dbReference type="Proteomes" id="UP000184128"/>
    </source>
</evidence>
<feature type="compositionally biased region" description="Low complexity" evidence="1">
    <location>
        <begin position="100"/>
        <end position="112"/>
    </location>
</feature>
<dbReference type="STRING" id="1121025.SAMN02745249_01465"/>
<proteinExistence type="predicted"/>
<dbReference type="RefSeq" id="WP_073298209.1">
    <property type="nucleotide sequence ID" value="NZ_FQUF01000021.1"/>
</dbReference>
<evidence type="ECO:0000256" key="1">
    <source>
        <dbReference type="SAM" id="MobiDB-lite"/>
    </source>
</evidence>
<feature type="region of interest" description="Disordered" evidence="1">
    <location>
        <begin position="1"/>
        <end position="114"/>
    </location>
</feature>
<name>A0A1M4XIY6_9LACT</name>
<feature type="compositionally biased region" description="Basic residues" evidence="1">
    <location>
        <begin position="53"/>
        <end position="66"/>
    </location>
</feature>
<feature type="compositionally biased region" description="Basic and acidic residues" evidence="1">
    <location>
        <begin position="35"/>
        <end position="52"/>
    </location>
</feature>
<feature type="compositionally biased region" description="Polar residues" evidence="1">
    <location>
        <begin position="1"/>
        <end position="10"/>
    </location>
</feature>
<dbReference type="EMBL" id="FQUF01000021">
    <property type="protein sequence ID" value="SHE93469.1"/>
    <property type="molecule type" value="Genomic_DNA"/>
</dbReference>
<accession>A0A1M4XIY6</accession>
<sequence>MDSNNPNLNPKQEKLVKRLEEIRRKRNMQETQKATPDRTKEKRSLEQQDSQKRNRNKQQRPTRKTKQSSTPSAQKRKQLTQSKKREPSRKSTSYPGQYATTKQSTQSKQQSKNRLIEKLSDGDQLADAIILSEILSKPVALRNRYW</sequence>
<dbReference type="AlphaFoldDB" id="A0A1M4XIY6"/>
<organism evidence="2 3">
    <name type="scientific">Atopostipes suicloacalis DSM 15692</name>
    <dbReference type="NCBI Taxonomy" id="1121025"/>
    <lineage>
        <taxon>Bacteria</taxon>
        <taxon>Bacillati</taxon>
        <taxon>Bacillota</taxon>
        <taxon>Bacilli</taxon>
        <taxon>Lactobacillales</taxon>
        <taxon>Carnobacteriaceae</taxon>
        <taxon>Atopostipes</taxon>
    </lineage>
</organism>
<reference evidence="2 3" key="1">
    <citation type="submission" date="2016-11" db="EMBL/GenBank/DDBJ databases">
        <authorList>
            <person name="Jaros S."/>
            <person name="Januszkiewicz K."/>
            <person name="Wedrychowicz H."/>
        </authorList>
    </citation>
    <scope>NUCLEOTIDE SEQUENCE [LARGE SCALE GENOMIC DNA]</scope>
    <source>
        <strain evidence="2 3">DSM 15692</strain>
    </source>
</reference>
<gene>
    <name evidence="2" type="ORF">SAMN02745249_01465</name>
</gene>
<evidence type="ECO:0000313" key="2">
    <source>
        <dbReference type="EMBL" id="SHE93469.1"/>
    </source>
</evidence>
<feature type="compositionally biased region" description="Polar residues" evidence="1">
    <location>
        <begin position="90"/>
        <end position="99"/>
    </location>
</feature>
<feature type="compositionally biased region" description="Basic and acidic residues" evidence="1">
    <location>
        <begin position="11"/>
        <end position="23"/>
    </location>
</feature>
<protein>
    <submittedName>
        <fullName evidence="2">Uncharacterized protein</fullName>
    </submittedName>
</protein>
<dbReference type="Proteomes" id="UP000184128">
    <property type="component" value="Unassembled WGS sequence"/>
</dbReference>
<keyword evidence="3" id="KW-1185">Reference proteome</keyword>